<keyword evidence="1" id="KW-1185">Reference proteome</keyword>
<accession>A0A0M3HQE0</accession>
<dbReference type="AlphaFoldDB" id="A0A0M3HQE0"/>
<sequence length="68" mass="7647">MLNQLQTKVTSARMQQVLHILELFWTVGRRTTSPFHNKEKAGVAWNNNGGRHHTSAMVQTLTGEENSG</sequence>
<protein>
    <submittedName>
        <fullName evidence="2">Uncharacterized protein</fullName>
    </submittedName>
</protein>
<reference evidence="2" key="1">
    <citation type="submission" date="2017-02" db="UniProtKB">
        <authorList>
            <consortium name="WormBaseParasite"/>
        </authorList>
    </citation>
    <scope>IDENTIFICATION</scope>
</reference>
<dbReference type="Proteomes" id="UP000036681">
    <property type="component" value="Unplaced"/>
</dbReference>
<name>A0A0M3HQE0_ASCLU</name>
<proteinExistence type="predicted"/>
<organism evidence="1 2">
    <name type="scientific">Ascaris lumbricoides</name>
    <name type="common">Giant roundworm</name>
    <dbReference type="NCBI Taxonomy" id="6252"/>
    <lineage>
        <taxon>Eukaryota</taxon>
        <taxon>Metazoa</taxon>
        <taxon>Ecdysozoa</taxon>
        <taxon>Nematoda</taxon>
        <taxon>Chromadorea</taxon>
        <taxon>Rhabditida</taxon>
        <taxon>Spirurina</taxon>
        <taxon>Ascaridomorpha</taxon>
        <taxon>Ascaridoidea</taxon>
        <taxon>Ascarididae</taxon>
        <taxon>Ascaris</taxon>
    </lineage>
</organism>
<dbReference type="WBParaSite" id="ALUE_0000430001-mRNA-1">
    <property type="protein sequence ID" value="ALUE_0000430001-mRNA-1"/>
    <property type="gene ID" value="ALUE_0000430001"/>
</dbReference>
<evidence type="ECO:0000313" key="2">
    <source>
        <dbReference type="WBParaSite" id="ALUE_0000430001-mRNA-1"/>
    </source>
</evidence>
<evidence type="ECO:0000313" key="1">
    <source>
        <dbReference type="Proteomes" id="UP000036681"/>
    </source>
</evidence>